<dbReference type="AlphaFoldDB" id="A0A917H7R7"/>
<dbReference type="InterPro" id="IPR018126">
    <property type="entry name" value="SASP_alpha/beta-type_CS"/>
</dbReference>
<evidence type="ECO:0000256" key="1">
    <source>
        <dbReference type="ARBA" id="ARBA00022801"/>
    </source>
</evidence>
<dbReference type="InterPro" id="IPR020084">
    <property type="entry name" value="NUDIX_hydrolase_CS"/>
</dbReference>
<comment type="caution">
    <text evidence="3">The sequence shown here is derived from an EMBL/GenBank/DDBJ whole genome shotgun (WGS) entry which is preliminary data.</text>
</comment>
<keyword evidence="1" id="KW-0378">Hydrolase</keyword>
<evidence type="ECO:0000313" key="3">
    <source>
        <dbReference type="EMBL" id="GGG70204.1"/>
    </source>
</evidence>
<evidence type="ECO:0000313" key="4">
    <source>
        <dbReference type="Proteomes" id="UP000600247"/>
    </source>
</evidence>
<dbReference type="PROSITE" id="PS00304">
    <property type="entry name" value="SASP_1"/>
    <property type="match status" value="1"/>
</dbReference>
<gene>
    <name evidence="3" type="ORF">GCM10010918_26870</name>
</gene>
<evidence type="ECO:0000259" key="2">
    <source>
        <dbReference type="Pfam" id="PF00293"/>
    </source>
</evidence>
<dbReference type="InterPro" id="IPR015797">
    <property type="entry name" value="NUDIX_hydrolase-like_dom_sf"/>
</dbReference>
<sequence>MERKIRNSAKALIIKDGKMLAIKLDDNGDVFYIMPGGGQNTGETLTDAVKREVAEELGIEIRGYESSRI</sequence>
<accession>A0A917H7R7</accession>
<organism evidence="3 4">
    <name type="scientific">Paenibacillus radicis</name>
    <name type="common">ex Gao et al. 2016</name>
    <dbReference type="NCBI Taxonomy" id="1737354"/>
    <lineage>
        <taxon>Bacteria</taxon>
        <taxon>Bacillati</taxon>
        <taxon>Bacillota</taxon>
        <taxon>Bacilli</taxon>
        <taxon>Bacillales</taxon>
        <taxon>Paenibacillaceae</taxon>
        <taxon>Paenibacillus</taxon>
    </lineage>
</organism>
<keyword evidence="4" id="KW-1185">Reference proteome</keyword>
<protein>
    <recommendedName>
        <fullName evidence="2">Nudix hydrolase domain-containing protein</fullName>
    </recommendedName>
</protein>
<dbReference type="InterPro" id="IPR000086">
    <property type="entry name" value="NUDIX_hydrolase_dom"/>
</dbReference>
<dbReference type="Pfam" id="PF00293">
    <property type="entry name" value="NUDIX"/>
    <property type="match status" value="1"/>
</dbReference>
<dbReference type="EMBL" id="BMHY01000004">
    <property type="protein sequence ID" value="GGG70204.1"/>
    <property type="molecule type" value="Genomic_DNA"/>
</dbReference>
<name>A0A917H7R7_9BACL</name>
<reference evidence="3 4" key="1">
    <citation type="journal article" date="2014" name="Int. J. Syst. Evol. Microbiol.">
        <title>Complete genome sequence of Corynebacterium casei LMG S-19264T (=DSM 44701T), isolated from a smear-ripened cheese.</title>
        <authorList>
            <consortium name="US DOE Joint Genome Institute (JGI-PGF)"/>
            <person name="Walter F."/>
            <person name="Albersmeier A."/>
            <person name="Kalinowski J."/>
            <person name="Ruckert C."/>
        </authorList>
    </citation>
    <scope>NUCLEOTIDE SEQUENCE [LARGE SCALE GENOMIC DNA]</scope>
    <source>
        <strain evidence="3 4">CGMCC 1.15286</strain>
    </source>
</reference>
<dbReference type="GO" id="GO:0006265">
    <property type="term" value="P:DNA topological change"/>
    <property type="evidence" value="ECO:0007669"/>
    <property type="project" value="InterPro"/>
</dbReference>
<dbReference type="GO" id="GO:0003690">
    <property type="term" value="F:double-stranded DNA binding"/>
    <property type="evidence" value="ECO:0007669"/>
    <property type="project" value="InterPro"/>
</dbReference>
<dbReference type="SUPFAM" id="SSF55811">
    <property type="entry name" value="Nudix"/>
    <property type="match status" value="1"/>
</dbReference>
<dbReference type="RefSeq" id="WP_229692167.1">
    <property type="nucleotide sequence ID" value="NZ_BMHY01000004.1"/>
</dbReference>
<dbReference type="Gene3D" id="3.90.79.10">
    <property type="entry name" value="Nucleoside Triphosphate Pyrophosphohydrolase"/>
    <property type="match status" value="1"/>
</dbReference>
<dbReference type="GO" id="GO:0016787">
    <property type="term" value="F:hydrolase activity"/>
    <property type="evidence" value="ECO:0007669"/>
    <property type="project" value="UniProtKB-KW"/>
</dbReference>
<proteinExistence type="predicted"/>
<dbReference type="Proteomes" id="UP000600247">
    <property type="component" value="Unassembled WGS sequence"/>
</dbReference>
<dbReference type="PROSITE" id="PS00893">
    <property type="entry name" value="NUDIX_BOX"/>
    <property type="match status" value="1"/>
</dbReference>
<feature type="domain" description="Nudix hydrolase" evidence="2">
    <location>
        <begin position="11"/>
        <end position="61"/>
    </location>
</feature>